<name>A0A0M8K812_9CHLR</name>
<dbReference type="Gene3D" id="3.40.50.150">
    <property type="entry name" value="Vaccinia Virus protein VP39"/>
    <property type="match status" value="1"/>
</dbReference>
<evidence type="ECO:0000313" key="3">
    <source>
        <dbReference type="Proteomes" id="UP000037784"/>
    </source>
</evidence>
<dbReference type="PANTHER" id="PTHR43591">
    <property type="entry name" value="METHYLTRANSFERASE"/>
    <property type="match status" value="1"/>
</dbReference>
<sequence>MDERTYLRTQQYGTAANLNARIELHRRFSTNTYPWHTWVLDHIHAPNNARILEVGCGPASLWRDHLARIPTAWRIVLADLSEGMVREAHAHVGRDPRFAFLSADIQALPFEDASFDTVIANHMLYHVPDIETALREVRRVLKPGGRFYAATNGPRHLAQFHEWAHRLGREWLTFDRSTLQERFLLHNGERLLRAHFQHVRRDDYPDALHITAIEPLLAYIASTPVGQSLRADEWEALRTLLEDELAREGVIIVEKESGLFEAW</sequence>
<organism evidence="2 3">
    <name type="scientific">Ardenticatena maritima</name>
    <dbReference type="NCBI Taxonomy" id="872965"/>
    <lineage>
        <taxon>Bacteria</taxon>
        <taxon>Bacillati</taxon>
        <taxon>Chloroflexota</taxon>
        <taxon>Ardenticatenia</taxon>
        <taxon>Ardenticatenales</taxon>
        <taxon>Ardenticatenaceae</taxon>
        <taxon>Ardenticatena</taxon>
    </lineage>
</organism>
<reference evidence="2 3" key="1">
    <citation type="journal article" date="2015" name="Genome Announc.">
        <title>Draft Genome Sequence of a Heterotrophic Facultative Anaerobic Thermophilic Bacterium, Ardenticatena maritima Strain 110ST.</title>
        <authorList>
            <person name="Kawaichi S."/>
            <person name="Yoshida T."/>
            <person name="Sako Y."/>
            <person name="Nakamura R."/>
        </authorList>
    </citation>
    <scope>NUCLEOTIDE SEQUENCE [LARGE SCALE GENOMIC DNA]</scope>
    <source>
        <strain evidence="2 3">110S</strain>
    </source>
</reference>
<dbReference type="Proteomes" id="UP000037784">
    <property type="component" value="Unassembled WGS sequence"/>
</dbReference>
<keyword evidence="3" id="KW-1185">Reference proteome</keyword>
<gene>
    <name evidence="2" type="ORF">ARMA_2126</name>
</gene>
<dbReference type="Pfam" id="PF08241">
    <property type="entry name" value="Methyltransf_11"/>
    <property type="match status" value="1"/>
</dbReference>
<dbReference type="InParanoid" id="A0A0M8K812"/>
<accession>A0A0M8K812</accession>
<comment type="caution">
    <text evidence="2">The sequence shown here is derived from an EMBL/GenBank/DDBJ whole genome shotgun (WGS) entry which is preliminary data.</text>
</comment>
<dbReference type="RefSeq" id="WP_054493504.1">
    <property type="nucleotide sequence ID" value="NZ_BBZA01000182.1"/>
</dbReference>
<dbReference type="InterPro" id="IPR013216">
    <property type="entry name" value="Methyltransf_11"/>
</dbReference>
<dbReference type="InterPro" id="IPR029063">
    <property type="entry name" value="SAM-dependent_MTases_sf"/>
</dbReference>
<dbReference type="AlphaFoldDB" id="A0A0M8K812"/>
<reference evidence="3" key="2">
    <citation type="submission" date="2015-08" db="EMBL/GenBank/DDBJ databases">
        <title>Draft Genome Sequence of a Heterotrophic Facultative Anaerobic Bacterium Ardenticatena maritima Strain 110S.</title>
        <authorList>
            <person name="Kawaichi S."/>
            <person name="Yoshida T."/>
            <person name="Sako Y."/>
            <person name="Nakamura R."/>
        </authorList>
    </citation>
    <scope>NUCLEOTIDE SEQUENCE [LARGE SCALE GENOMIC DNA]</scope>
    <source>
        <strain evidence="3">110S</strain>
    </source>
</reference>
<dbReference type="GO" id="GO:0008757">
    <property type="term" value="F:S-adenosylmethionine-dependent methyltransferase activity"/>
    <property type="evidence" value="ECO:0007669"/>
    <property type="project" value="InterPro"/>
</dbReference>
<dbReference type="CDD" id="cd02440">
    <property type="entry name" value="AdoMet_MTases"/>
    <property type="match status" value="1"/>
</dbReference>
<dbReference type="EMBL" id="BBZA01000182">
    <property type="protein sequence ID" value="GAP63703.1"/>
    <property type="molecule type" value="Genomic_DNA"/>
</dbReference>
<dbReference type="SUPFAM" id="SSF53335">
    <property type="entry name" value="S-adenosyl-L-methionine-dependent methyltransferases"/>
    <property type="match status" value="1"/>
</dbReference>
<protein>
    <recommendedName>
        <fullName evidence="1">Methyltransferase type 11 domain-containing protein</fullName>
    </recommendedName>
</protein>
<feature type="domain" description="Methyltransferase type 11" evidence="1">
    <location>
        <begin position="52"/>
        <end position="148"/>
    </location>
</feature>
<dbReference type="OrthoDB" id="9777497at2"/>
<evidence type="ECO:0000259" key="1">
    <source>
        <dbReference type="Pfam" id="PF08241"/>
    </source>
</evidence>
<proteinExistence type="predicted"/>
<evidence type="ECO:0000313" key="2">
    <source>
        <dbReference type="EMBL" id="GAP63703.1"/>
    </source>
</evidence>